<reference evidence="2 3" key="1">
    <citation type="journal article" date="2024" name="J Genomics">
        <title>Draft genome sequencing and assembly of Favolaschia claudopus CIRM-BRFM 2984 isolated from oak limbs.</title>
        <authorList>
            <person name="Navarro D."/>
            <person name="Drula E."/>
            <person name="Chaduli D."/>
            <person name="Cazenave R."/>
            <person name="Ahrendt S."/>
            <person name="Wang J."/>
            <person name="Lipzen A."/>
            <person name="Daum C."/>
            <person name="Barry K."/>
            <person name="Grigoriev I.V."/>
            <person name="Favel A."/>
            <person name="Rosso M.N."/>
            <person name="Martin F."/>
        </authorList>
    </citation>
    <scope>NUCLEOTIDE SEQUENCE [LARGE SCALE GENOMIC DNA]</scope>
    <source>
        <strain evidence="2 3">CIRM-BRFM 2984</strain>
    </source>
</reference>
<gene>
    <name evidence="2" type="ORF">R3P38DRAFT_3317624</name>
</gene>
<accession>A0AAW0B7U4</accession>
<evidence type="ECO:0000313" key="2">
    <source>
        <dbReference type="EMBL" id="KAK7022261.1"/>
    </source>
</evidence>
<proteinExistence type="predicted"/>
<protein>
    <submittedName>
        <fullName evidence="2">Uncharacterized protein</fullName>
    </submittedName>
</protein>
<keyword evidence="1" id="KW-0472">Membrane</keyword>
<keyword evidence="1" id="KW-0812">Transmembrane</keyword>
<dbReference type="AlphaFoldDB" id="A0AAW0B7U4"/>
<keyword evidence="3" id="KW-1185">Reference proteome</keyword>
<organism evidence="2 3">
    <name type="scientific">Favolaschia claudopus</name>
    <dbReference type="NCBI Taxonomy" id="2862362"/>
    <lineage>
        <taxon>Eukaryota</taxon>
        <taxon>Fungi</taxon>
        <taxon>Dikarya</taxon>
        <taxon>Basidiomycota</taxon>
        <taxon>Agaricomycotina</taxon>
        <taxon>Agaricomycetes</taxon>
        <taxon>Agaricomycetidae</taxon>
        <taxon>Agaricales</taxon>
        <taxon>Marasmiineae</taxon>
        <taxon>Mycenaceae</taxon>
        <taxon>Favolaschia</taxon>
    </lineage>
</organism>
<name>A0AAW0B7U4_9AGAR</name>
<dbReference type="Gene3D" id="3.40.50.11350">
    <property type="match status" value="1"/>
</dbReference>
<evidence type="ECO:0000256" key="1">
    <source>
        <dbReference type="SAM" id="Phobius"/>
    </source>
</evidence>
<dbReference type="Proteomes" id="UP001362999">
    <property type="component" value="Unassembled WGS sequence"/>
</dbReference>
<evidence type="ECO:0000313" key="3">
    <source>
        <dbReference type="Proteomes" id="UP001362999"/>
    </source>
</evidence>
<dbReference type="EMBL" id="JAWWNJ010000037">
    <property type="protein sequence ID" value="KAK7022261.1"/>
    <property type="molecule type" value="Genomic_DNA"/>
</dbReference>
<comment type="caution">
    <text evidence="2">The sequence shown here is derived from an EMBL/GenBank/DDBJ whole genome shotgun (WGS) entry which is preliminary data.</text>
</comment>
<sequence length="499" mass="55434">MKLWRTILRLLPSQNHKDEYELLPETSLHESRPRGRRRAHGCFRFFSLRRIILLLAFIPILLVVGVLLSGIPPTYNDIRGYEAKLPQNNLTALDVADSRLYLRFPGHLWGHGLNNVLQEAILMGYLAHLSGRVYVFEDYTWSHSPLPYTLYDFALRSTRIPLNAFIAGPLAGGPYPTPDEDAVHKRAVSAAFYEKACPRSAVHMVSSVGAPTEAEGSALLEWWVKRLSDVHGARCVEVDSSEQPVFDRFLFGSPRLLSLLPGLNASPILGAFAWSPLVHSAVARNFAVLQPTDPAALYPPARPLALADSRNSHTSSVSDPQHILTGLVAVHLRRGDYKRHCPRLAEWGAGYMGVNTYPALPDRFVIPTNTTPQETEAHYLQHCLPSPSQLAERLHAVRTDHAARHPGSAPLNRVYILTNAWGWFVNSVRSELVKDGWVEVWASADIMLDSAQAGVGMAVDMRIAEGAEVFLGNGFSSLTSNIVMLRLARGLEPWSNRFL</sequence>
<dbReference type="CDD" id="cd11296">
    <property type="entry name" value="O-FucT_like"/>
    <property type="match status" value="1"/>
</dbReference>
<keyword evidence="1" id="KW-1133">Transmembrane helix</keyword>
<feature type="transmembrane region" description="Helical" evidence="1">
    <location>
        <begin position="51"/>
        <end position="71"/>
    </location>
</feature>